<accession>X6LP87</accession>
<reference evidence="1 2" key="1">
    <citation type="journal article" date="2013" name="Curr. Biol.">
        <title>The Genome of the Foraminiferan Reticulomyxa filosa.</title>
        <authorList>
            <person name="Glockner G."/>
            <person name="Hulsmann N."/>
            <person name="Schleicher M."/>
            <person name="Noegel A.A."/>
            <person name="Eichinger L."/>
            <person name="Gallinger C."/>
            <person name="Pawlowski J."/>
            <person name="Sierra R."/>
            <person name="Euteneuer U."/>
            <person name="Pillet L."/>
            <person name="Moustafa A."/>
            <person name="Platzer M."/>
            <person name="Groth M."/>
            <person name="Szafranski K."/>
            <person name="Schliwa M."/>
        </authorList>
    </citation>
    <scope>NUCLEOTIDE SEQUENCE [LARGE SCALE GENOMIC DNA]</scope>
</reference>
<feature type="non-terminal residue" evidence="1">
    <location>
        <position position="1"/>
    </location>
</feature>
<gene>
    <name evidence="1" type="ORF">RFI_34001</name>
</gene>
<sequence>YLEIETYKKSKLKYRPHNLKKDGKMSEELKNEKWEELLEMIKRELKLSSGSIFLLVKNSVIFDSGKLLSLWNWWIDQKTGHSYVLDMKIGINILQQNTYQKQKEQTNQKMAVAMAKQLHLFFGKLNINDKGRKDMNHVVNIFESVIFFC</sequence>
<dbReference type="Proteomes" id="UP000023152">
    <property type="component" value="Unassembled WGS sequence"/>
</dbReference>
<dbReference type="EMBL" id="ASPP01033392">
    <property type="protein sequence ID" value="ETO03409.1"/>
    <property type="molecule type" value="Genomic_DNA"/>
</dbReference>
<keyword evidence="2" id="KW-1185">Reference proteome</keyword>
<organism evidence="1 2">
    <name type="scientific">Reticulomyxa filosa</name>
    <dbReference type="NCBI Taxonomy" id="46433"/>
    <lineage>
        <taxon>Eukaryota</taxon>
        <taxon>Sar</taxon>
        <taxon>Rhizaria</taxon>
        <taxon>Retaria</taxon>
        <taxon>Foraminifera</taxon>
        <taxon>Monothalamids</taxon>
        <taxon>Reticulomyxidae</taxon>
        <taxon>Reticulomyxa</taxon>
    </lineage>
</organism>
<protein>
    <submittedName>
        <fullName evidence="1">Uncharacterized protein</fullName>
    </submittedName>
</protein>
<proteinExistence type="predicted"/>
<comment type="caution">
    <text evidence="1">The sequence shown here is derived from an EMBL/GenBank/DDBJ whole genome shotgun (WGS) entry which is preliminary data.</text>
</comment>
<evidence type="ECO:0000313" key="2">
    <source>
        <dbReference type="Proteomes" id="UP000023152"/>
    </source>
</evidence>
<dbReference type="AlphaFoldDB" id="X6LP87"/>
<name>X6LP87_RETFI</name>
<evidence type="ECO:0000313" key="1">
    <source>
        <dbReference type="EMBL" id="ETO03409.1"/>
    </source>
</evidence>